<sequence length="89" mass="9443">MGNHLLSSTLAPRTAPLVLDASDRAADILLLAICGSALYACAVIYTTCVLVDRWKGPADKVRVGPGSVLVALVVSSLWPVVMVYMIFEP</sequence>
<evidence type="ECO:0000313" key="3">
    <source>
        <dbReference type="Proteomes" id="UP000811619"/>
    </source>
</evidence>
<feature type="transmembrane region" description="Helical" evidence="1">
    <location>
        <begin position="28"/>
        <end position="51"/>
    </location>
</feature>
<keyword evidence="1" id="KW-0812">Transmembrane</keyword>
<organism evidence="2 3">
    <name type="scientific">Claviceps africana</name>
    <dbReference type="NCBI Taxonomy" id="83212"/>
    <lineage>
        <taxon>Eukaryota</taxon>
        <taxon>Fungi</taxon>
        <taxon>Dikarya</taxon>
        <taxon>Ascomycota</taxon>
        <taxon>Pezizomycotina</taxon>
        <taxon>Sordariomycetes</taxon>
        <taxon>Hypocreomycetidae</taxon>
        <taxon>Hypocreales</taxon>
        <taxon>Clavicipitaceae</taxon>
        <taxon>Claviceps</taxon>
    </lineage>
</organism>
<feature type="transmembrane region" description="Helical" evidence="1">
    <location>
        <begin position="63"/>
        <end position="87"/>
    </location>
</feature>
<keyword evidence="3" id="KW-1185">Reference proteome</keyword>
<proteinExistence type="predicted"/>
<evidence type="ECO:0000256" key="1">
    <source>
        <dbReference type="SAM" id="Phobius"/>
    </source>
</evidence>
<gene>
    <name evidence="2" type="ORF">E4U42_001246</name>
</gene>
<dbReference type="Proteomes" id="UP000811619">
    <property type="component" value="Unassembled WGS sequence"/>
</dbReference>
<reference evidence="2" key="1">
    <citation type="journal article" date="2020" name="bioRxiv">
        <title>Whole genome comparisons of ergot fungi reveals the divergence and evolution of species within the genus Claviceps are the result of varying mechanisms driving genome evolution and host range expansion.</title>
        <authorList>
            <person name="Wyka S.A."/>
            <person name="Mondo S.J."/>
            <person name="Liu M."/>
            <person name="Dettman J."/>
            <person name="Nalam V."/>
            <person name="Broders K.D."/>
        </authorList>
    </citation>
    <scope>NUCLEOTIDE SEQUENCE</scope>
    <source>
        <strain evidence="2">CCC 489</strain>
    </source>
</reference>
<accession>A0A8K0NEI1</accession>
<keyword evidence="1" id="KW-1133">Transmembrane helix</keyword>
<comment type="caution">
    <text evidence="2">The sequence shown here is derived from an EMBL/GenBank/DDBJ whole genome shotgun (WGS) entry which is preliminary data.</text>
</comment>
<protein>
    <submittedName>
        <fullName evidence="2">Uncharacterized protein</fullName>
    </submittedName>
</protein>
<name>A0A8K0NEI1_9HYPO</name>
<dbReference type="AlphaFoldDB" id="A0A8K0NEI1"/>
<dbReference type="OrthoDB" id="4987761at2759"/>
<dbReference type="EMBL" id="SRPY01001354">
    <property type="protein sequence ID" value="KAG5913359.1"/>
    <property type="molecule type" value="Genomic_DNA"/>
</dbReference>
<keyword evidence="1" id="KW-0472">Membrane</keyword>
<evidence type="ECO:0000313" key="2">
    <source>
        <dbReference type="EMBL" id="KAG5913359.1"/>
    </source>
</evidence>